<feature type="region of interest" description="Disordered" evidence="1">
    <location>
        <begin position="1"/>
        <end position="86"/>
    </location>
</feature>
<sequence>MASSTVLSEPIDVLHDDDDDDGYNLSDLEDKDVDEETLGLDENDSADEIEDEKQLPPPAKKPRKSAQSKSPPAWETPEDADVSPQAIQFRPARLPGDNVEDMPVLDTEKVALTSLKEERKKGGKNGLSVFFGIRFGSSSD</sequence>
<dbReference type="OrthoDB" id="118105at2759"/>
<organism evidence="2 3">
    <name type="scientific">Hemibagrus wyckioides</name>
    <dbReference type="NCBI Taxonomy" id="337641"/>
    <lineage>
        <taxon>Eukaryota</taxon>
        <taxon>Metazoa</taxon>
        <taxon>Chordata</taxon>
        <taxon>Craniata</taxon>
        <taxon>Vertebrata</taxon>
        <taxon>Euteleostomi</taxon>
        <taxon>Actinopterygii</taxon>
        <taxon>Neopterygii</taxon>
        <taxon>Teleostei</taxon>
        <taxon>Ostariophysi</taxon>
        <taxon>Siluriformes</taxon>
        <taxon>Bagridae</taxon>
        <taxon>Hemibagrus</taxon>
    </lineage>
</organism>
<name>A0A9D3P764_9TELE</name>
<evidence type="ECO:0000313" key="2">
    <source>
        <dbReference type="EMBL" id="KAG7335296.1"/>
    </source>
</evidence>
<keyword evidence="3" id="KW-1185">Reference proteome</keyword>
<comment type="caution">
    <text evidence="2">The sequence shown here is derived from an EMBL/GenBank/DDBJ whole genome shotgun (WGS) entry which is preliminary data.</text>
</comment>
<gene>
    <name evidence="2" type="ORF">KOW79_001892</name>
</gene>
<evidence type="ECO:0000313" key="3">
    <source>
        <dbReference type="Proteomes" id="UP000824219"/>
    </source>
</evidence>
<dbReference type="EMBL" id="JAHKSW010000002">
    <property type="protein sequence ID" value="KAG7335296.1"/>
    <property type="molecule type" value="Genomic_DNA"/>
</dbReference>
<feature type="compositionally biased region" description="Acidic residues" evidence="1">
    <location>
        <begin position="15"/>
        <end position="51"/>
    </location>
</feature>
<reference evidence="2 3" key="1">
    <citation type="submission" date="2021-06" db="EMBL/GenBank/DDBJ databases">
        <title>Chromosome-level genome assembly of the red-tail catfish (Hemibagrus wyckioides).</title>
        <authorList>
            <person name="Shao F."/>
        </authorList>
    </citation>
    <scope>NUCLEOTIDE SEQUENCE [LARGE SCALE GENOMIC DNA]</scope>
    <source>
        <strain evidence="2">EC202008001</strain>
        <tissue evidence="2">Blood</tissue>
    </source>
</reference>
<evidence type="ECO:0000256" key="1">
    <source>
        <dbReference type="SAM" id="MobiDB-lite"/>
    </source>
</evidence>
<accession>A0A9D3P764</accession>
<proteinExistence type="predicted"/>
<protein>
    <submittedName>
        <fullName evidence="2">Uncharacterized protein</fullName>
    </submittedName>
</protein>
<dbReference type="AlphaFoldDB" id="A0A9D3P764"/>
<dbReference type="Proteomes" id="UP000824219">
    <property type="component" value="Linkage Group LG02"/>
</dbReference>